<evidence type="ECO:0000313" key="3">
    <source>
        <dbReference type="Proteomes" id="UP000247702"/>
    </source>
</evidence>
<evidence type="ECO:0000256" key="1">
    <source>
        <dbReference type="SAM" id="Phobius"/>
    </source>
</evidence>
<dbReference type="Proteomes" id="UP000247702">
    <property type="component" value="Unassembled WGS sequence"/>
</dbReference>
<evidence type="ECO:0000313" key="2">
    <source>
        <dbReference type="EMBL" id="GBB87307.1"/>
    </source>
</evidence>
<keyword evidence="1" id="KW-1133">Transmembrane helix</keyword>
<comment type="caution">
    <text evidence="2">The sequence shown here is derived from an EMBL/GenBank/DDBJ whole genome shotgun (WGS) entry which is preliminary data.</text>
</comment>
<name>A0A2Z6QAV5_9GLOM</name>
<feature type="transmembrane region" description="Helical" evidence="1">
    <location>
        <begin position="21"/>
        <end position="41"/>
    </location>
</feature>
<dbReference type="AlphaFoldDB" id="A0A2Z6QAV5"/>
<dbReference type="EMBL" id="BEXD01000418">
    <property type="protein sequence ID" value="GBB87307.1"/>
    <property type="molecule type" value="Genomic_DNA"/>
</dbReference>
<proteinExistence type="predicted"/>
<keyword evidence="3" id="KW-1185">Reference proteome</keyword>
<protein>
    <recommendedName>
        <fullName evidence="4">MIR domain-containing protein</fullName>
    </recommendedName>
</protein>
<keyword evidence="1" id="KW-0812">Transmembrane</keyword>
<accession>A0A2Z6QAV5</accession>
<gene>
    <name evidence="2" type="ORF">RclHR1_13740002</name>
</gene>
<reference evidence="2 3" key="1">
    <citation type="submission" date="2017-11" db="EMBL/GenBank/DDBJ databases">
        <title>The genome of Rhizophagus clarus HR1 reveals common genetic basis of auxotrophy among arbuscular mycorrhizal fungi.</title>
        <authorList>
            <person name="Kobayashi Y."/>
        </authorList>
    </citation>
    <scope>NUCLEOTIDE SEQUENCE [LARGE SCALE GENOMIC DNA]</scope>
    <source>
        <strain evidence="2 3">HR1</strain>
    </source>
</reference>
<sequence length="120" mass="13470">MTLARKISNIWYFPCSSMLSFYVHVLFTRIIVNLFLNFIVICNGQEIDLKSDVLTVTGANCASVDTGSSVSLNTNIGFKHQASGYTLHSHDTNNNKYTPILKQQQGEYKRISHVLANDNL</sequence>
<evidence type="ECO:0008006" key="4">
    <source>
        <dbReference type="Google" id="ProtNLM"/>
    </source>
</evidence>
<keyword evidence="1" id="KW-0472">Membrane</keyword>
<organism evidence="2 3">
    <name type="scientific">Rhizophagus clarus</name>
    <dbReference type="NCBI Taxonomy" id="94130"/>
    <lineage>
        <taxon>Eukaryota</taxon>
        <taxon>Fungi</taxon>
        <taxon>Fungi incertae sedis</taxon>
        <taxon>Mucoromycota</taxon>
        <taxon>Glomeromycotina</taxon>
        <taxon>Glomeromycetes</taxon>
        <taxon>Glomerales</taxon>
        <taxon>Glomeraceae</taxon>
        <taxon>Rhizophagus</taxon>
    </lineage>
</organism>